<keyword evidence="10" id="KW-1185">Reference proteome</keyword>
<dbReference type="RefSeq" id="WP_205005782.1">
    <property type="nucleotide sequence ID" value="NZ_CBCRXA010000004.1"/>
</dbReference>
<evidence type="ECO:0000256" key="2">
    <source>
        <dbReference type="ARBA" id="ARBA00007776"/>
    </source>
</evidence>
<keyword evidence="4 8" id="KW-0812">Transmembrane</keyword>
<evidence type="ECO:0000256" key="8">
    <source>
        <dbReference type="SAM" id="Phobius"/>
    </source>
</evidence>
<evidence type="ECO:0000256" key="1">
    <source>
        <dbReference type="ARBA" id="ARBA00004651"/>
    </source>
</evidence>
<keyword evidence="3" id="KW-1003">Cell membrane</keyword>
<feature type="transmembrane region" description="Helical" evidence="8">
    <location>
        <begin position="65"/>
        <end position="90"/>
    </location>
</feature>
<evidence type="ECO:0000256" key="4">
    <source>
        <dbReference type="ARBA" id="ARBA00022692"/>
    </source>
</evidence>
<evidence type="ECO:0000313" key="10">
    <source>
        <dbReference type="Proteomes" id="UP000823201"/>
    </source>
</evidence>
<evidence type="ECO:0000256" key="3">
    <source>
        <dbReference type="ARBA" id="ARBA00022475"/>
    </source>
</evidence>
<feature type="transmembrane region" description="Helical" evidence="8">
    <location>
        <begin position="96"/>
        <end position="125"/>
    </location>
</feature>
<feature type="transmembrane region" description="Helical" evidence="8">
    <location>
        <begin position="132"/>
        <end position="156"/>
    </location>
</feature>
<keyword evidence="6 8" id="KW-1133">Transmembrane helix</keyword>
<evidence type="ECO:0000313" key="9">
    <source>
        <dbReference type="EMBL" id="MBM7657448.1"/>
    </source>
</evidence>
<dbReference type="NCBIfam" id="TIGR03426">
    <property type="entry name" value="shape_MreD"/>
    <property type="match status" value="1"/>
</dbReference>
<dbReference type="EMBL" id="JAFBEV010000005">
    <property type="protein sequence ID" value="MBM7657448.1"/>
    <property type="molecule type" value="Genomic_DNA"/>
</dbReference>
<evidence type="ECO:0000256" key="6">
    <source>
        <dbReference type="ARBA" id="ARBA00022989"/>
    </source>
</evidence>
<proteinExistence type="inferred from homology"/>
<name>A0ABS2Q6U8_9BACL</name>
<feature type="transmembrane region" description="Helical" evidence="8">
    <location>
        <begin position="34"/>
        <end position="53"/>
    </location>
</feature>
<protein>
    <submittedName>
        <fullName evidence="9">Rod shape-determining protein MreD</fullName>
    </submittedName>
</protein>
<comment type="subcellular location">
    <subcellularLocation>
        <location evidence="1">Cell membrane</location>
        <topology evidence="1">Multi-pass membrane protein</topology>
    </subcellularLocation>
</comment>
<evidence type="ECO:0000256" key="5">
    <source>
        <dbReference type="ARBA" id="ARBA00022960"/>
    </source>
</evidence>
<sequence>MKQFKLFIILFLLFLVQGTVMPRFFYSTSDASVQMVPQFVFVALLLVTLFGRLDWGFRYSLLFGFLTDIIFTPVLGVYAFSMALTVYLTYRLSRWVTITVVSALLLSNFGLLVEQFIVYLIYLMIGMTQQSFWAFLSAHLVPTMLLNAAFALISFYPLRRVMESTAGKR</sequence>
<dbReference type="Proteomes" id="UP000823201">
    <property type="component" value="Unassembled WGS sequence"/>
</dbReference>
<accession>A0ABS2Q6U8</accession>
<evidence type="ECO:0000256" key="7">
    <source>
        <dbReference type="ARBA" id="ARBA00023136"/>
    </source>
</evidence>
<gene>
    <name evidence="9" type="ORF">JOC27_000891</name>
</gene>
<comment type="similarity">
    <text evidence="2">Belongs to the MreD family.</text>
</comment>
<comment type="caution">
    <text evidence="9">The sequence shown here is derived from an EMBL/GenBank/DDBJ whole genome shotgun (WGS) entry which is preliminary data.</text>
</comment>
<organism evidence="9 10">
    <name type="scientific">Sporolactobacillus spathodeae</name>
    <dbReference type="NCBI Taxonomy" id="1465502"/>
    <lineage>
        <taxon>Bacteria</taxon>
        <taxon>Bacillati</taxon>
        <taxon>Bacillota</taxon>
        <taxon>Bacilli</taxon>
        <taxon>Bacillales</taxon>
        <taxon>Sporolactobacillaceae</taxon>
        <taxon>Sporolactobacillus</taxon>
    </lineage>
</organism>
<reference evidence="9 10" key="1">
    <citation type="submission" date="2021-01" db="EMBL/GenBank/DDBJ databases">
        <title>Genomic Encyclopedia of Type Strains, Phase IV (KMG-IV): sequencing the most valuable type-strain genomes for metagenomic binning, comparative biology and taxonomic classification.</title>
        <authorList>
            <person name="Goeker M."/>
        </authorList>
    </citation>
    <scope>NUCLEOTIDE SEQUENCE [LARGE SCALE GENOMIC DNA]</scope>
    <source>
        <strain evidence="9 10">DSM 100968</strain>
    </source>
</reference>
<keyword evidence="7 8" id="KW-0472">Membrane</keyword>
<dbReference type="Pfam" id="PF04093">
    <property type="entry name" value="MreD"/>
    <property type="match status" value="1"/>
</dbReference>
<keyword evidence="5" id="KW-0133">Cell shape</keyword>
<dbReference type="InterPro" id="IPR007227">
    <property type="entry name" value="Cell_shape_determining_MreD"/>
</dbReference>